<dbReference type="GO" id="GO:0006888">
    <property type="term" value="P:endoplasmic reticulum to Golgi vesicle-mediated transport"/>
    <property type="evidence" value="ECO:0007669"/>
    <property type="project" value="UniProtKB-UniRule"/>
</dbReference>
<evidence type="ECO:0000256" key="3">
    <source>
        <dbReference type="ARBA" id="ARBA00022824"/>
    </source>
</evidence>
<dbReference type="InterPro" id="IPR007233">
    <property type="entry name" value="TRAPPC"/>
</dbReference>
<evidence type="ECO:0000256" key="1">
    <source>
        <dbReference type="ARBA" id="ARBA00004555"/>
    </source>
</evidence>
<organism evidence="8 9">
    <name type="scientific">Tilletiopsis washingtonensis</name>
    <dbReference type="NCBI Taxonomy" id="58919"/>
    <lineage>
        <taxon>Eukaryota</taxon>
        <taxon>Fungi</taxon>
        <taxon>Dikarya</taxon>
        <taxon>Basidiomycota</taxon>
        <taxon>Ustilaginomycotina</taxon>
        <taxon>Exobasidiomycetes</taxon>
        <taxon>Entylomatales</taxon>
        <taxon>Entylomatales incertae sedis</taxon>
        <taxon>Tilletiopsis</taxon>
    </lineage>
</organism>
<dbReference type="STRING" id="58919.A0A316Z904"/>
<evidence type="ECO:0000256" key="5">
    <source>
        <dbReference type="ARBA" id="ARBA00023034"/>
    </source>
</evidence>
<dbReference type="GO" id="GO:0005794">
    <property type="term" value="C:Golgi apparatus"/>
    <property type="evidence" value="ECO:0007669"/>
    <property type="project" value="UniProtKB-SubCell"/>
</dbReference>
<sequence length="139" mass="14892">MSSLWIINKAGGLIYQADYFVPAAAAAGAPPLSANEALILAGTLHGIHAITARINPTRARGEGLECLRGDGFELHVRSTLTGIKLLLLAAPTLPNAPALLQQAYEAYADLVMKNPFYSPEMPVRIPRFDERVRQIVGGS</sequence>
<dbReference type="EMBL" id="KZ819292">
    <property type="protein sequence ID" value="PWN98061.1"/>
    <property type="molecule type" value="Genomic_DNA"/>
</dbReference>
<protein>
    <recommendedName>
        <fullName evidence="7">Trafficking protein particle complex subunit</fullName>
    </recommendedName>
</protein>
<evidence type="ECO:0000256" key="7">
    <source>
        <dbReference type="RuleBase" id="RU366065"/>
    </source>
</evidence>
<keyword evidence="5 7" id="KW-0333">Golgi apparatus</keyword>
<comment type="subcellular location">
    <subcellularLocation>
        <location evidence="7">Endoplasmic reticulum</location>
    </subcellularLocation>
    <subcellularLocation>
        <location evidence="7">Golgi apparatus</location>
        <location evidence="7">cis-Golgi network</location>
    </subcellularLocation>
    <subcellularLocation>
        <location evidence="1">Golgi apparatus</location>
    </subcellularLocation>
</comment>
<reference evidence="8 9" key="1">
    <citation type="journal article" date="2018" name="Mol. Biol. Evol.">
        <title>Broad Genomic Sampling Reveals a Smut Pathogenic Ancestry of the Fungal Clade Ustilaginomycotina.</title>
        <authorList>
            <person name="Kijpornyongpan T."/>
            <person name="Mondo S.J."/>
            <person name="Barry K."/>
            <person name="Sandor L."/>
            <person name="Lee J."/>
            <person name="Lipzen A."/>
            <person name="Pangilinan J."/>
            <person name="LaButti K."/>
            <person name="Hainaut M."/>
            <person name="Henrissat B."/>
            <person name="Grigoriev I.V."/>
            <person name="Spatafora J.W."/>
            <person name="Aime M.C."/>
        </authorList>
    </citation>
    <scope>NUCLEOTIDE SEQUENCE [LARGE SCALE GENOMIC DNA]</scope>
    <source>
        <strain evidence="8 9">MCA 4186</strain>
    </source>
</reference>
<keyword evidence="2 7" id="KW-0813">Transport</keyword>
<name>A0A316Z904_9BASI</name>
<dbReference type="GeneID" id="37269828"/>
<dbReference type="OrthoDB" id="246406at2759"/>
<dbReference type="Pfam" id="PF04099">
    <property type="entry name" value="Sybindin"/>
    <property type="match status" value="1"/>
</dbReference>
<keyword evidence="4 7" id="KW-0931">ER-Golgi transport</keyword>
<evidence type="ECO:0000256" key="6">
    <source>
        <dbReference type="ARBA" id="ARBA00038179"/>
    </source>
</evidence>
<evidence type="ECO:0000313" key="9">
    <source>
        <dbReference type="Proteomes" id="UP000245946"/>
    </source>
</evidence>
<gene>
    <name evidence="8" type="ORF">FA09DRAFT_329700</name>
</gene>
<dbReference type="GO" id="GO:0005783">
    <property type="term" value="C:endoplasmic reticulum"/>
    <property type="evidence" value="ECO:0007669"/>
    <property type="project" value="UniProtKB-SubCell"/>
</dbReference>
<keyword evidence="3 7" id="KW-0256">Endoplasmic reticulum</keyword>
<dbReference type="CDD" id="cd14856">
    <property type="entry name" value="TRAPPC4_synbindin"/>
    <property type="match status" value="1"/>
</dbReference>
<dbReference type="RefSeq" id="XP_025598340.1">
    <property type="nucleotide sequence ID" value="XM_025742284.1"/>
</dbReference>
<dbReference type="Proteomes" id="UP000245946">
    <property type="component" value="Unassembled WGS sequence"/>
</dbReference>
<comment type="similarity">
    <text evidence="6">Belongs to the TRAPP small subunits family. TRAPPC4 subfamily.</text>
</comment>
<dbReference type="InterPro" id="IPR011012">
    <property type="entry name" value="Longin-like_dom_sf"/>
</dbReference>
<evidence type="ECO:0000313" key="8">
    <source>
        <dbReference type="EMBL" id="PWN98061.1"/>
    </source>
</evidence>
<dbReference type="GO" id="GO:0030008">
    <property type="term" value="C:TRAPP complex"/>
    <property type="evidence" value="ECO:0007669"/>
    <property type="project" value="UniProtKB-UniRule"/>
</dbReference>
<dbReference type="PANTHER" id="PTHR23249">
    <property type="entry name" value="TRAFFICKING PROTEIN PARTICLE COMPLEX SUBUNIT"/>
    <property type="match status" value="1"/>
</dbReference>
<proteinExistence type="inferred from homology"/>
<evidence type="ECO:0000256" key="4">
    <source>
        <dbReference type="ARBA" id="ARBA00022892"/>
    </source>
</evidence>
<dbReference type="PANTHER" id="PTHR23249:SF15">
    <property type="entry name" value="TRAFFICKING PROTEIN PARTICLE COMPLEX SUBUNIT 4"/>
    <property type="match status" value="1"/>
</dbReference>
<dbReference type="SUPFAM" id="SSF64356">
    <property type="entry name" value="SNARE-like"/>
    <property type="match status" value="1"/>
</dbReference>
<accession>A0A316Z904</accession>
<comment type="subunit">
    <text evidence="7">Part of the multisubunit transport protein particle (TRAPP) complex.</text>
</comment>
<keyword evidence="9" id="KW-1185">Reference proteome</keyword>
<dbReference type="AlphaFoldDB" id="A0A316Z904"/>
<dbReference type="Gene3D" id="3.30.450.70">
    <property type="match status" value="1"/>
</dbReference>
<evidence type="ECO:0000256" key="2">
    <source>
        <dbReference type="ARBA" id="ARBA00022448"/>
    </source>
</evidence>
<dbReference type="SMART" id="SM01399">
    <property type="entry name" value="Sybindin"/>
    <property type="match status" value="1"/>
</dbReference>